<dbReference type="AlphaFoldDB" id="A0A0V0GJD5"/>
<accession>A0A0V0GJD5</accession>
<evidence type="ECO:0000313" key="2">
    <source>
        <dbReference type="EMBL" id="JAP08072.1"/>
    </source>
</evidence>
<organism evidence="2">
    <name type="scientific">Solanum chacoense</name>
    <name type="common">Chaco potato</name>
    <dbReference type="NCBI Taxonomy" id="4108"/>
    <lineage>
        <taxon>Eukaryota</taxon>
        <taxon>Viridiplantae</taxon>
        <taxon>Streptophyta</taxon>
        <taxon>Embryophyta</taxon>
        <taxon>Tracheophyta</taxon>
        <taxon>Spermatophyta</taxon>
        <taxon>Magnoliopsida</taxon>
        <taxon>eudicotyledons</taxon>
        <taxon>Gunneridae</taxon>
        <taxon>Pentapetalae</taxon>
        <taxon>asterids</taxon>
        <taxon>lamiids</taxon>
        <taxon>Solanales</taxon>
        <taxon>Solanaceae</taxon>
        <taxon>Solanoideae</taxon>
        <taxon>Solaneae</taxon>
        <taxon>Solanum</taxon>
    </lineage>
</organism>
<sequence length="88" mass="9661">MSNHLSPILFPSTSTSPHPLYLTSHTSSVGASVHLLSICSNHLSLPFLILFVTEATPTLSRIFSFLILSLLICPHIHLSILNFTTCIF</sequence>
<keyword evidence="1" id="KW-0472">Membrane</keyword>
<reference evidence="2" key="1">
    <citation type="submission" date="2015-12" db="EMBL/GenBank/DDBJ databases">
        <title>Gene expression during late stages of embryo sac development: a critical building block for successful pollen-pistil interactions.</title>
        <authorList>
            <person name="Liu Y."/>
            <person name="Joly V."/>
            <person name="Sabar M."/>
            <person name="Matton D.P."/>
        </authorList>
    </citation>
    <scope>NUCLEOTIDE SEQUENCE</scope>
</reference>
<name>A0A0V0GJD5_SOLCH</name>
<evidence type="ECO:0000256" key="1">
    <source>
        <dbReference type="SAM" id="Phobius"/>
    </source>
</evidence>
<protein>
    <submittedName>
        <fullName evidence="2">Putative ovule protein</fullName>
    </submittedName>
</protein>
<proteinExistence type="predicted"/>
<feature type="transmembrane region" description="Helical" evidence="1">
    <location>
        <begin position="29"/>
        <end position="51"/>
    </location>
</feature>
<dbReference type="EMBL" id="GEDG01037541">
    <property type="protein sequence ID" value="JAP08072.1"/>
    <property type="molecule type" value="Transcribed_RNA"/>
</dbReference>
<keyword evidence="1" id="KW-0812">Transmembrane</keyword>
<feature type="transmembrane region" description="Helical" evidence="1">
    <location>
        <begin position="63"/>
        <end position="83"/>
    </location>
</feature>
<keyword evidence="1" id="KW-1133">Transmembrane helix</keyword>